<dbReference type="EMBL" id="RBNJ01000376">
    <property type="protein sequence ID" value="RUS34663.1"/>
    <property type="molecule type" value="Genomic_DNA"/>
</dbReference>
<evidence type="ECO:0000313" key="2">
    <source>
        <dbReference type="Proteomes" id="UP000274822"/>
    </source>
</evidence>
<comment type="caution">
    <text evidence="1">The sequence shown here is derived from an EMBL/GenBank/DDBJ whole genome shotgun (WGS) entry which is preliminary data.</text>
</comment>
<organism evidence="1 2">
    <name type="scientific">Jimgerdemannia flammicorona</name>
    <dbReference type="NCBI Taxonomy" id="994334"/>
    <lineage>
        <taxon>Eukaryota</taxon>
        <taxon>Fungi</taxon>
        <taxon>Fungi incertae sedis</taxon>
        <taxon>Mucoromycota</taxon>
        <taxon>Mucoromycotina</taxon>
        <taxon>Endogonomycetes</taxon>
        <taxon>Endogonales</taxon>
        <taxon>Endogonaceae</taxon>
        <taxon>Jimgerdemannia</taxon>
    </lineage>
</organism>
<protein>
    <submittedName>
        <fullName evidence="1">Uncharacterized protein</fullName>
    </submittedName>
</protein>
<gene>
    <name evidence="1" type="ORF">BC938DRAFT_479253</name>
</gene>
<name>A0A433QXW8_9FUNG</name>
<accession>A0A433QXW8</accession>
<keyword evidence="2" id="KW-1185">Reference proteome</keyword>
<evidence type="ECO:0000313" key="1">
    <source>
        <dbReference type="EMBL" id="RUS34663.1"/>
    </source>
</evidence>
<dbReference type="AlphaFoldDB" id="A0A433QXW8"/>
<sequence>MFPVRTTRRRLKTSGNIAVKRKTEIDVLIVLDAARTKEARSLTDCFEIKRKFITTIRLVCGCRNQVSKIPRQARPLSGHSQTRIRRLNLRIHSWSPALNTYMWHSFHCYKNCFAGENHRLSEIDDLYKHAVAQGAHEE</sequence>
<proteinExistence type="predicted"/>
<dbReference type="Proteomes" id="UP000274822">
    <property type="component" value="Unassembled WGS sequence"/>
</dbReference>
<reference evidence="1 2" key="1">
    <citation type="journal article" date="2018" name="New Phytol.">
        <title>Phylogenomics of Endogonaceae and evolution of mycorrhizas within Mucoromycota.</title>
        <authorList>
            <person name="Chang Y."/>
            <person name="Desiro A."/>
            <person name="Na H."/>
            <person name="Sandor L."/>
            <person name="Lipzen A."/>
            <person name="Clum A."/>
            <person name="Barry K."/>
            <person name="Grigoriev I.V."/>
            <person name="Martin F.M."/>
            <person name="Stajich J.E."/>
            <person name="Smith M.E."/>
            <person name="Bonito G."/>
            <person name="Spatafora J.W."/>
        </authorList>
    </citation>
    <scope>NUCLEOTIDE SEQUENCE [LARGE SCALE GENOMIC DNA]</scope>
    <source>
        <strain evidence="1 2">AD002</strain>
    </source>
</reference>